<dbReference type="InterPro" id="IPR011990">
    <property type="entry name" value="TPR-like_helical_dom_sf"/>
</dbReference>
<feature type="region of interest" description="Disordered" evidence="1">
    <location>
        <begin position="288"/>
        <end position="311"/>
    </location>
</feature>
<sequence>MKTGSSITKGLVFLFSLLISANIAFAQEVQKLNVTYTPSENGYELQIPFAWEFINCYGEIHVTITKNTKSITSSAYISDGVRYTAADLGAEAFSKPECGYTDLSADVYCGAYKLGRIKMTNVIDWLGGCFGQTYYVTEMLGVKDADYRDRLAELSLSNLRIEQLSSDSPDIEGKIKEIEKKKAVSSKLADADRAFSGGNYEEAQSLYQEALKIDSSNAHARERLAETKEKLKAQQLDNEYKNQLKAGEDLEKKGDYEGAKSAYLKALQAKPGDEAAQKKLAQIQEKLNKEEAARETNAAAKSAAADRKHSGSMWGQNYNSDSYGSATQAANLIGNFRVDYSLSTAGGEPVHQFRFYWEWDNALNTGYPQWVSVLSDTVVMIRDIQKYPDLFDRWNHIKPLYIEVESKILYYKNEGQYVAQAGKIHIVPEVIGYSGQEVDWSLPGSCAWDELFPYCNDLKWDYFRKIGLYEEIHAYQEKFGTDIAWPKYTFEYSDDINFYQGHKWFDSQFKQLNRSDYENYSTSADIVKVIWPVEDIQAIIRDFEEREKRAKEAKMTSDDFWSTPESEKKTEQSDFWDTPENATTKSDVAAKRQRQQEDQILSNWAGIIQQQREKYEGLKKPIAVLSSKTVATPNYKLKGKISKSFKNKIVRISGEKIETTYASIKDDGSFDSDLKLKTGANKLTLDLLETEKSINALKSQALDVTFTPSLDGEGVVSKRETKITVYDENSVQDDYYDLYINGEFVDYIHNSPGGKTTVNYTLDEGDNYIELRLSREMGKSTALVIIINDGEFKKAFSGTHDHRYIISAPYSE</sequence>
<organism evidence="3 4">
    <name type="scientific">Mangrovibacterium diazotrophicum</name>
    <dbReference type="NCBI Taxonomy" id="1261403"/>
    <lineage>
        <taxon>Bacteria</taxon>
        <taxon>Pseudomonadati</taxon>
        <taxon>Bacteroidota</taxon>
        <taxon>Bacteroidia</taxon>
        <taxon>Marinilabiliales</taxon>
        <taxon>Prolixibacteraceae</taxon>
        <taxon>Mangrovibacterium</taxon>
    </lineage>
</organism>
<evidence type="ECO:0000313" key="4">
    <source>
        <dbReference type="Proteomes" id="UP000283387"/>
    </source>
</evidence>
<keyword evidence="2" id="KW-0732">Signal</keyword>
<reference evidence="3 4" key="1">
    <citation type="submission" date="2018-09" db="EMBL/GenBank/DDBJ databases">
        <title>Genomic Encyclopedia of Archaeal and Bacterial Type Strains, Phase II (KMG-II): from individual species to whole genera.</title>
        <authorList>
            <person name="Goeker M."/>
        </authorList>
    </citation>
    <scope>NUCLEOTIDE SEQUENCE [LARGE SCALE GENOMIC DNA]</scope>
    <source>
        <strain evidence="3 4">DSM 27148</strain>
    </source>
</reference>
<evidence type="ECO:0000256" key="2">
    <source>
        <dbReference type="SAM" id="SignalP"/>
    </source>
</evidence>
<protein>
    <submittedName>
        <fullName evidence="3">Tetratricopeptide repeat protein</fullName>
    </submittedName>
</protein>
<feature type="chain" id="PRO_5019355293" evidence="2">
    <location>
        <begin position="27"/>
        <end position="812"/>
    </location>
</feature>
<evidence type="ECO:0000256" key="1">
    <source>
        <dbReference type="SAM" id="MobiDB-lite"/>
    </source>
</evidence>
<dbReference type="OrthoDB" id="417642at2"/>
<dbReference type="SUPFAM" id="SSF48452">
    <property type="entry name" value="TPR-like"/>
    <property type="match status" value="1"/>
</dbReference>
<name>A0A419W4S5_9BACT</name>
<evidence type="ECO:0000313" key="3">
    <source>
        <dbReference type="EMBL" id="RKD90453.1"/>
    </source>
</evidence>
<dbReference type="Proteomes" id="UP000283387">
    <property type="component" value="Unassembled WGS sequence"/>
</dbReference>
<gene>
    <name evidence="3" type="ORF">BC643_0793</name>
</gene>
<dbReference type="EMBL" id="RAPN01000001">
    <property type="protein sequence ID" value="RKD90453.1"/>
    <property type="molecule type" value="Genomic_DNA"/>
</dbReference>
<comment type="caution">
    <text evidence="3">The sequence shown here is derived from an EMBL/GenBank/DDBJ whole genome shotgun (WGS) entry which is preliminary data.</text>
</comment>
<dbReference type="Gene3D" id="1.25.40.10">
    <property type="entry name" value="Tetratricopeptide repeat domain"/>
    <property type="match status" value="1"/>
</dbReference>
<keyword evidence="4" id="KW-1185">Reference proteome</keyword>
<dbReference type="AlphaFoldDB" id="A0A419W4S5"/>
<proteinExistence type="predicted"/>
<feature type="region of interest" description="Disordered" evidence="1">
    <location>
        <begin position="554"/>
        <end position="583"/>
    </location>
</feature>
<accession>A0A419W4S5</accession>
<feature type="signal peptide" evidence="2">
    <location>
        <begin position="1"/>
        <end position="26"/>
    </location>
</feature>
<dbReference type="RefSeq" id="WP_120271856.1">
    <property type="nucleotide sequence ID" value="NZ_RAPN01000001.1"/>
</dbReference>